<evidence type="ECO:0008006" key="4">
    <source>
        <dbReference type="Google" id="ProtNLM"/>
    </source>
</evidence>
<dbReference type="GeneID" id="300551936"/>
<evidence type="ECO:0000313" key="3">
    <source>
        <dbReference type="Proteomes" id="UP000030145"/>
    </source>
</evidence>
<dbReference type="InterPro" id="IPR013434">
    <property type="entry name" value="CHP02611"/>
</dbReference>
<keyword evidence="3" id="KW-1185">Reference proteome</keyword>
<comment type="caution">
    <text evidence="2">The sequence shown here is derived from an EMBL/GenBank/DDBJ whole genome shotgun (WGS) entry which is preliminary data.</text>
</comment>
<accession>A0A0A2DK05</accession>
<name>A0A0A2DK05_9CORY</name>
<keyword evidence="1" id="KW-1133">Transmembrane helix</keyword>
<protein>
    <recommendedName>
        <fullName evidence="4">TIGR02611 family protein</fullName>
    </recommendedName>
</protein>
<dbReference type="RefSeq" id="WP_035115935.1">
    <property type="nucleotide sequence ID" value="NZ_CP047046.1"/>
</dbReference>
<dbReference type="NCBIfam" id="TIGR02611">
    <property type="entry name" value="TIGR02611 family protein"/>
    <property type="match status" value="1"/>
</dbReference>
<organism evidence="2 3">
    <name type="scientific">Corynebacterium auriscanis</name>
    <dbReference type="NCBI Taxonomy" id="99807"/>
    <lineage>
        <taxon>Bacteria</taxon>
        <taxon>Bacillati</taxon>
        <taxon>Actinomycetota</taxon>
        <taxon>Actinomycetes</taxon>
        <taxon>Mycobacteriales</taxon>
        <taxon>Corynebacteriaceae</taxon>
        <taxon>Corynebacterium</taxon>
    </lineage>
</organism>
<feature type="transmembrane region" description="Helical" evidence="1">
    <location>
        <begin position="96"/>
        <end position="124"/>
    </location>
</feature>
<dbReference type="AlphaFoldDB" id="A0A0A2DK05"/>
<keyword evidence="1" id="KW-0472">Membrane</keyword>
<evidence type="ECO:0000313" key="2">
    <source>
        <dbReference type="EMBL" id="KGM18102.1"/>
    </source>
</evidence>
<dbReference type="Pfam" id="PF09656">
    <property type="entry name" value="PGPGW"/>
    <property type="match status" value="1"/>
</dbReference>
<dbReference type="Proteomes" id="UP000030145">
    <property type="component" value="Unassembled WGS sequence"/>
</dbReference>
<dbReference type="InterPro" id="IPR019099">
    <property type="entry name" value="Uncharacterised_PGPGW_TM"/>
</dbReference>
<feature type="transmembrane region" description="Helical" evidence="1">
    <location>
        <begin position="30"/>
        <end position="51"/>
    </location>
</feature>
<evidence type="ECO:0000256" key="1">
    <source>
        <dbReference type="SAM" id="Phobius"/>
    </source>
</evidence>
<keyword evidence="1" id="KW-0812">Transmembrane</keyword>
<proteinExistence type="predicted"/>
<sequence>MATMGEAVHQRVEKIRAHHEKLKRHPRFGFLVRPVTLVAGWIMTVLGIIAIPFPGPGWLMVFVSIGILSLELEWPHRLLSWSVRKYDQIDTWFKQLPLIIKGLIGLLLLIITWCIFAFLFWAGWKLGMLDWTRPWLQPAVDWLPDWLGLE</sequence>
<dbReference type="EMBL" id="JRVJ01000022">
    <property type="protein sequence ID" value="KGM18102.1"/>
    <property type="molecule type" value="Genomic_DNA"/>
</dbReference>
<reference evidence="2 3" key="1">
    <citation type="submission" date="2014-10" db="EMBL/GenBank/DDBJ databases">
        <title>Whole Genome sequence of Corynebacterium auriscanis strain CIP 106629.</title>
        <authorList>
            <person name="Hassan S.S."/>
            <person name="Jamal S.B."/>
            <person name="Tiwari S."/>
            <person name="Oliveira L.D.C."/>
            <person name="Souza F."/>
            <person name="Mariano D.C."/>
            <person name="Almeida S."/>
            <person name="Dorella F."/>
            <person name="Pereira F."/>
            <person name="Carvalho A."/>
            <person name="Leal C.A."/>
            <person name="Soares S.D.C."/>
            <person name="Figueiredo H.C."/>
            <person name="Silva A."/>
            <person name="Azevedo V.A."/>
        </authorList>
    </citation>
    <scope>NUCLEOTIDE SEQUENCE [LARGE SCALE GENOMIC DNA]</scope>
    <source>
        <strain evidence="2 3">CIP 106629</strain>
    </source>
</reference>
<gene>
    <name evidence="2" type="ORF">MA47_10130</name>
</gene>